<name>A0A512BSU4_9HYPH</name>
<accession>A0A512BSU4</accession>
<organism evidence="1 2">
    <name type="scientific">Microvirga aerophila</name>
    <dbReference type="NCBI Taxonomy" id="670291"/>
    <lineage>
        <taxon>Bacteria</taxon>
        <taxon>Pseudomonadati</taxon>
        <taxon>Pseudomonadota</taxon>
        <taxon>Alphaproteobacteria</taxon>
        <taxon>Hyphomicrobiales</taxon>
        <taxon>Methylobacteriaceae</taxon>
        <taxon>Microvirga</taxon>
    </lineage>
</organism>
<dbReference type="EMBL" id="BJYU01000035">
    <property type="protein sequence ID" value="GEO15066.1"/>
    <property type="molecule type" value="Genomic_DNA"/>
</dbReference>
<comment type="caution">
    <text evidence="1">The sequence shown here is derived from an EMBL/GenBank/DDBJ whole genome shotgun (WGS) entry which is preliminary data.</text>
</comment>
<dbReference type="AlphaFoldDB" id="A0A512BSU4"/>
<reference evidence="1 2" key="1">
    <citation type="submission" date="2019-07" db="EMBL/GenBank/DDBJ databases">
        <title>Whole genome shotgun sequence of Microvirga aerophila NBRC 106136.</title>
        <authorList>
            <person name="Hosoyama A."/>
            <person name="Uohara A."/>
            <person name="Ohji S."/>
            <person name="Ichikawa N."/>
        </authorList>
    </citation>
    <scope>NUCLEOTIDE SEQUENCE [LARGE SCALE GENOMIC DNA]</scope>
    <source>
        <strain evidence="1 2">NBRC 106136</strain>
    </source>
</reference>
<protein>
    <submittedName>
        <fullName evidence="1">Uncharacterized protein</fullName>
    </submittedName>
</protein>
<gene>
    <name evidence="1" type="ORF">MAE02_27620</name>
</gene>
<dbReference type="Proteomes" id="UP000321085">
    <property type="component" value="Unassembled WGS sequence"/>
</dbReference>
<sequence length="147" mass="16478">MQEFESPTKLTPWLFFQLLNATPAENVHPSTVMIAAGACHGLIYGPVGGRVSDLEEAFTELWSRDQPYKCGCGLLTLMHTLFTETMHHPLRRIDLDHLAELMVAALNDQGLRIRGDGKGLRIVSSRTFRHRHGVRINVPLRRPPDAA</sequence>
<keyword evidence="2" id="KW-1185">Reference proteome</keyword>
<dbReference type="RefSeq" id="WP_114187326.1">
    <property type="nucleotide sequence ID" value="NZ_BJYU01000035.1"/>
</dbReference>
<proteinExistence type="predicted"/>
<evidence type="ECO:0000313" key="2">
    <source>
        <dbReference type="Proteomes" id="UP000321085"/>
    </source>
</evidence>
<evidence type="ECO:0000313" key="1">
    <source>
        <dbReference type="EMBL" id="GEO15066.1"/>
    </source>
</evidence>